<protein>
    <submittedName>
        <fullName evidence="1 2">Uncharacterized protein</fullName>
    </submittedName>
</protein>
<dbReference type="SUPFAM" id="SSF56219">
    <property type="entry name" value="DNase I-like"/>
    <property type="match status" value="1"/>
</dbReference>
<dbReference type="RefSeq" id="XP_009020970.1">
    <property type="nucleotide sequence ID" value="XM_009022722.1"/>
</dbReference>
<dbReference type="GeneID" id="20205337"/>
<dbReference type="EnsemblMetazoa" id="HelroT175281">
    <property type="protein sequence ID" value="HelroP175281"/>
    <property type="gene ID" value="HelroG175281"/>
</dbReference>
<sequence>MFRVCVESCDASKMKDPDIILKHIIVREWRFNQKKPEETITETWLNDSTEDLICMNGFKFIGKNRLSKHGGGVGFYVSNNLTFKTRDDLNKLGGLDFETFAIELKTDPSTKNFVIVVLYRPPSCNAIYYLQQLEIILQQIDVENKHVVITAQILSYLVNFSFATGIFPQCFKVAKVIPIAKQTGKMAKDFDVINKVRFYVPRRTLNMLYNAICVPYISYCNVVWAGTYRTITDPIRLIMKRAVNAYFTANFVYKQLTNKLPSIFNHYYTCSNNKRQNYIRSNSSKTNILFFHVYCKGPRIWNLLLKNNFKIDSMVAVQDELELDHELDHSHPAFLIVILGSK</sequence>
<evidence type="ECO:0000313" key="1">
    <source>
        <dbReference type="EMBL" id="ESO00799.1"/>
    </source>
</evidence>
<dbReference type="Proteomes" id="UP000015101">
    <property type="component" value="Unassembled WGS sequence"/>
</dbReference>
<dbReference type="KEGG" id="hro:HELRODRAFT_175281"/>
<evidence type="ECO:0000313" key="2">
    <source>
        <dbReference type="EnsemblMetazoa" id="HelroP175281"/>
    </source>
</evidence>
<dbReference type="PANTHER" id="PTHR33776">
    <property type="entry name" value="ENDO/EXONUCLEASE/PHOSPHATASE DOMAIN-CONTAINING PROTEIN"/>
    <property type="match status" value="1"/>
</dbReference>
<dbReference type="AlphaFoldDB" id="T1F938"/>
<accession>T1F938</accession>
<evidence type="ECO:0000313" key="3">
    <source>
        <dbReference type="Proteomes" id="UP000015101"/>
    </source>
</evidence>
<dbReference type="PANTHER" id="PTHR33776:SF4">
    <property type="entry name" value="ENDONUCLEASE_EXONUCLEASE_PHOSPHATASE DOMAIN-CONTAINING PROTEIN"/>
    <property type="match status" value="1"/>
</dbReference>
<dbReference type="Gene3D" id="3.60.10.10">
    <property type="entry name" value="Endonuclease/exonuclease/phosphatase"/>
    <property type="match status" value="1"/>
</dbReference>
<dbReference type="HOGENOM" id="CLU_812054_0_0_1"/>
<dbReference type="OrthoDB" id="414730at2759"/>
<dbReference type="EMBL" id="KB096864">
    <property type="protein sequence ID" value="ESO00799.1"/>
    <property type="molecule type" value="Genomic_DNA"/>
</dbReference>
<reference evidence="2" key="3">
    <citation type="submission" date="2015-06" db="UniProtKB">
        <authorList>
            <consortium name="EnsemblMetazoa"/>
        </authorList>
    </citation>
    <scope>IDENTIFICATION</scope>
</reference>
<organism evidence="2 3">
    <name type="scientific">Helobdella robusta</name>
    <name type="common">Californian leech</name>
    <dbReference type="NCBI Taxonomy" id="6412"/>
    <lineage>
        <taxon>Eukaryota</taxon>
        <taxon>Metazoa</taxon>
        <taxon>Spiralia</taxon>
        <taxon>Lophotrochozoa</taxon>
        <taxon>Annelida</taxon>
        <taxon>Clitellata</taxon>
        <taxon>Hirudinea</taxon>
        <taxon>Rhynchobdellida</taxon>
        <taxon>Glossiphoniidae</taxon>
        <taxon>Helobdella</taxon>
    </lineage>
</organism>
<keyword evidence="3" id="KW-1185">Reference proteome</keyword>
<dbReference type="InParanoid" id="T1F938"/>
<dbReference type="EMBL" id="AMQM01005196">
    <property type="status" value="NOT_ANNOTATED_CDS"/>
    <property type="molecule type" value="Genomic_DNA"/>
</dbReference>
<dbReference type="EMBL" id="AMQM01005197">
    <property type="status" value="NOT_ANNOTATED_CDS"/>
    <property type="molecule type" value="Genomic_DNA"/>
</dbReference>
<dbReference type="InterPro" id="IPR036691">
    <property type="entry name" value="Endo/exonu/phosph_ase_sf"/>
</dbReference>
<dbReference type="CTD" id="20205337"/>
<name>T1F938_HELRO</name>
<proteinExistence type="predicted"/>
<reference evidence="3" key="1">
    <citation type="submission" date="2012-12" db="EMBL/GenBank/DDBJ databases">
        <authorList>
            <person name="Hellsten U."/>
            <person name="Grimwood J."/>
            <person name="Chapman J.A."/>
            <person name="Shapiro H."/>
            <person name="Aerts A."/>
            <person name="Otillar R.P."/>
            <person name="Terry A.Y."/>
            <person name="Boore J.L."/>
            <person name="Simakov O."/>
            <person name="Marletaz F."/>
            <person name="Cho S.-J."/>
            <person name="Edsinger-Gonzales E."/>
            <person name="Havlak P."/>
            <person name="Kuo D.-H."/>
            <person name="Larsson T."/>
            <person name="Lv J."/>
            <person name="Arendt D."/>
            <person name="Savage R."/>
            <person name="Osoegawa K."/>
            <person name="de Jong P."/>
            <person name="Lindberg D.R."/>
            <person name="Seaver E.C."/>
            <person name="Weisblat D.A."/>
            <person name="Putnam N.H."/>
            <person name="Grigoriev I.V."/>
            <person name="Rokhsar D.S."/>
        </authorList>
    </citation>
    <scope>NUCLEOTIDE SEQUENCE</scope>
</reference>
<gene>
    <name evidence="2" type="primary">20205337</name>
    <name evidence="1" type="ORF">HELRODRAFT_175281</name>
</gene>
<reference evidence="1 3" key="2">
    <citation type="journal article" date="2013" name="Nature">
        <title>Insights into bilaterian evolution from three spiralian genomes.</title>
        <authorList>
            <person name="Simakov O."/>
            <person name="Marletaz F."/>
            <person name="Cho S.J."/>
            <person name="Edsinger-Gonzales E."/>
            <person name="Havlak P."/>
            <person name="Hellsten U."/>
            <person name="Kuo D.H."/>
            <person name="Larsson T."/>
            <person name="Lv J."/>
            <person name="Arendt D."/>
            <person name="Savage R."/>
            <person name="Osoegawa K."/>
            <person name="de Jong P."/>
            <person name="Grimwood J."/>
            <person name="Chapman J.A."/>
            <person name="Shapiro H."/>
            <person name="Aerts A."/>
            <person name="Otillar R.P."/>
            <person name="Terry A.Y."/>
            <person name="Boore J.L."/>
            <person name="Grigoriev I.V."/>
            <person name="Lindberg D.R."/>
            <person name="Seaver E.C."/>
            <person name="Weisblat D.A."/>
            <person name="Putnam N.H."/>
            <person name="Rokhsar D.S."/>
        </authorList>
    </citation>
    <scope>NUCLEOTIDE SEQUENCE</scope>
</reference>